<dbReference type="AlphaFoldDB" id="A0A4Y8AS20"/>
<dbReference type="OrthoDB" id="1432364at2"/>
<accession>A0A4Y8AS20</accession>
<protein>
    <submittedName>
        <fullName evidence="1">Uncharacterized protein</fullName>
    </submittedName>
</protein>
<name>A0A4Y8AS20_9FLAO</name>
<evidence type="ECO:0000313" key="2">
    <source>
        <dbReference type="Proteomes" id="UP000298517"/>
    </source>
</evidence>
<gene>
    <name evidence="1" type="ORF">E2488_10850</name>
</gene>
<sequence length="304" mass="35345">MKSKSVNRNILFVLVLAVLYVFEIKAQSNNLIFENDDIRIFESYISLNSAGNIFPTLYNEGLIYASNYNSNNYKLFYSNLKSESQKFKIGSKYNLGAVTIFNNEIYFTGITKKLSAFGTNNFTIYKGKIEKFKVKEIEQLPICSLDFSYTYPTISKDGSRMTVVTNEKGYLHLLELKRNENNEWEKGEVVYISHPEFEIINPTYYNENTIYFASNLYDGKITRVAYDQNKKGEFLITEVEREQGSFNIYKIVKRNGIWGVPIKLAKFNSEFDDLGVVFINENSGYITSFRYSNADNIYYFELKN</sequence>
<dbReference type="Proteomes" id="UP000298517">
    <property type="component" value="Unassembled WGS sequence"/>
</dbReference>
<reference evidence="1 2" key="1">
    <citation type="journal article" date="2011" name="J. Microbiol.">
        <title>Gramella jeungdoensis sp. nov., isolated from a solar saltern in Korea.</title>
        <authorList>
            <person name="Joung Y."/>
            <person name="Kim H."/>
            <person name="Jang T."/>
            <person name="Ahn T.S."/>
            <person name="Joh K."/>
        </authorList>
    </citation>
    <scope>NUCLEOTIDE SEQUENCE [LARGE SCALE GENOMIC DNA]</scope>
    <source>
        <strain evidence="1 2">KCTC 23123</strain>
    </source>
</reference>
<dbReference type="RefSeq" id="WP_134248363.1">
    <property type="nucleotide sequence ID" value="NZ_SNQI01000003.1"/>
</dbReference>
<evidence type="ECO:0000313" key="1">
    <source>
        <dbReference type="EMBL" id="TEW73964.1"/>
    </source>
</evidence>
<dbReference type="SUPFAM" id="SSF82171">
    <property type="entry name" value="DPP6 N-terminal domain-like"/>
    <property type="match status" value="1"/>
</dbReference>
<comment type="caution">
    <text evidence="1">The sequence shown here is derived from an EMBL/GenBank/DDBJ whole genome shotgun (WGS) entry which is preliminary data.</text>
</comment>
<proteinExistence type="predicted"/>
<dbReference type="EMBL" id="SNQI01000003">
    <property type="protein sequence ID" value="TEW73964.1"/>
    <property type="molecule type" value="Genomic_DNA"/>
</dbReference>
<keyword evidence="2" id="KW-1185">Reference proteome</keyword>
<organism evidence="1 2">
    <name type="scientific">Gramella jeungdoensis</name>
    <dbReference type="NCBI Taxonomy" id="708091"/>
    <lineage>
        <taxon>Bacteria</taxon>
        <taxon>Pseudomonadati</taxon>
        <taxon>Bacteroidota</taxon>
        <taxon>Flavobacteriia</taxon>
        <taxon>Flavobacteriales</taxon>
        <taxon>Flavobacteriaceae</taxon>
        <taxon>Christiangramia</taxon>
    </lineage>
</organism>